<proteinExistence type="predicted"/>
<sequence length="84" mass="9354">MMHRFRISIEVVVEVADPLELRSAWARTELDGTGVRSLITHSTEDDLEKDVLWLIAMGSLHDATRGYQVEDLTASAVRDEGTVA</sequence>
<dbReference type="Proteomes" id="UP000626982">
    <property type="component" value="Unassembled WGS sequence"/>
</dbReference>
<accession>A0ABQ2KFL6</accession>
<reference evidence="2" key="1">
    <citation type="journal article" date="2019" name="Int. J. Syst. Evol. Microbiol.">
        <title>The Global Catalogue of Microorganisms (GCM) 10K type strain sequencing project: providing services to taxonomists for standard genome sequencing and annotation.</title>
        <authorList>
            <consortium name="The Broad Institute Genomics Platform"/>
            <consortium name="The Broad Institute Genome Sequencing Center for Infectious Disease"/>
            <person name="Wu L."/>
            <person name="Ma J."/>
        </authorList>
    </citation>
    <scope>NUCLEOTIDE SEQUENCE [LARGE SCALE GENOMIC DNA]</scope>
    <source>
        <strain evidence="2">CGMCC 1.6960</strain>
    </source>
</reference>
<protein>
    <submittedName>
        <fullName evidence="1">Uncharacterized protein</fullName>
    </submittedName>
</protein>
<dbReference type="RefSeq" id="WP_188716624.1">
    <property type="nucleotide sequence ID" value="NZ_BAABBD010000006.1"/>
</dbReference>
<keyword evidence="2" id="KW-1185">Reference proteome</keyword>
<name>A0ABQ2KFL6_9MICO</name>
<comment type="caution">
    <text evidence="1">The sequence shown here is derived from an EMBL/GenBank/DDBJ whole genome shotgun (WGS) entry which is preliminary data.</text>
</comment>
<evidence type="ECO:0000313" key="1">
    <source>
        <dbReference type="EMBL" id="GGN81108.1"/>
    </source>
</evidence>
<gene>
    <name evidence="1" type="ORF">GCM10010968_09670</name>
</gene>
<organism evidence="1 2">
    <name type="scientific">Agrococcus terreus</name>
    <dbReference type="NCBI Taxonomy" id="574649"/>
    <lineage>
        <taxon>Bacteria</taxon>
        <taxon>Bacillati</taxon>
        <taxon>Actinomycetota</taxon>
        <taxon>Actinomycetes</taxon>
        <taxon>Micrococcales</taxon>
        <taxon>Microbacteriaceae</taxon>
        <taxon>Agrococcus</taxon>
    </lineage>
</organism>
<evidence type="ECO:0000313" key="2">
    <source>
        <dbReference type="Proteomes" id="UP000626982"/>
    </source>
</evidence>
<dbReference type="EMBL" id="BMLM01000001">
    <property type="protein sequence ID" value="GGN81108.1"/>
    <property type="molecule type" value="Genomic_DNA"/>
</dbReference>